<evidence type="ECO:0000256" key="1">
    <source>
        <dbReference type="SAM" id="Phobius"/>
    </source>
</evidence>
<name>A0A2P2BX94_9ZZZZ</name>
<accession>A0A2P2BX94</accession>
<feature type="transmembrane region" description="Helical" evidence="1">
    <location>
        <begin position="241"/>
        <end position="260"/>
    </location>
</feature>
<evidence type="ECO:0008006" key="3">
    <source>
        <dbReference type="Google" id="ProtNLM"/>
    </source>
</evidence>
<reference evidence="2" key="1">
    <citation type="submission" date="2015-08" db="EMBL/GenBank/DDBJ databases">
        <authorList>
            <person name="Babu N.S."/>
            <person name="Beckwith C.J."/>
            <person name="Beseler K.G."/>
            <person name="Brison A."/>
            <person name="Carone J.V."/>
            <person name="Caskin T.P."/>
            <person name="Diamond M."/>
            <person name="Durham M.E."/>
            <person name="Foxe J.M."/>
            <person name="Go M."/>
            <person name="Henderson B.A."/>
            <person name="Jones I.B."/>
            <person name="McGettigan J.A."/>
            <person name="Micheletti S.J."/>
            <person name="Nasrallah M.E."/>
            <person name="Ortiz D."/>
            <person name="Piller C.R."/>
            <person name="Privatt S.R."/>
            <person name="Schneider S.L."/>
            <person name="Sharp S."/>
            <person name="Smith T.C."/>
            <person name="Stanton J.D."/>
            <person name="Ullery H.E."/>
            <person name="Wilson R.J."/>
            <person name="Serrano M.G."/>
            <person name="Buck G."/>
            <person name="Lee V."/>
            <person name="Wang Y."/>
            <person name="Carvalho R."/>
            <person name="Voegtly L."/>
            <person name="Shi R."/>
            <person name="Duckworth R."/>
            <person name="Johnson A."/>
            <person name="Loviza R."/>
            <person name="Walstead R."/>
            <person name="Shah Z."/>
            <person name="Kiflezghi M."/>
            <person name="Wade K."/>
            <person name="Ball S.L."/>
            <person name="Bradley K.W."/>
            <person name="Asai D.J."/>
            <person name="Bowman C.A."/>
            <person name="Russell D.A."/>
            <person name="Pope W.H."/>
            <person name="Jacobs-Sera D."/>
            <person name="Hendrix R.W."/>
            <person name="Hatfull G.F."/>
        </authorList>
    </citation>
    <scope>NUCLEOTIDE SEQUENCE</scope>
</reference>
<feature type="transmembrane region" description="Helical" evidence="1">
    <location>
        <begin position="98"/>
        <end position="119"/>
    </location>
</feature>
<feature type="transmembrane region" description="Helical" evidence="1">
    <location>
        <begin position="280"/>
        <end position="305"/>
    </location>
</feature>
<gene>
    <name evidence="2" type="ORF">NOCA2150075</name>
</gene>
<feature type="transmembrane region" description="Helical" evidence="1">
    <location>
        <begin position="380"/>
        <end position="398"/>
    </location>
</feature>
<feature type="transmembrane region" description="Helical" evidence="1">
    <location>
        <begin position="151"/>
        <end position="169"/>
    </location>
</feature>
<protein>
    <recommendedName>
        <fullName evidence="3">Fenitrothion hydrolase</fullName>
    </recommendedName>
</protein>
<feature type="transmembrane region" description="Helical" evidence="1">
    <location>
        <begin position="181"/>
        <end position="198"/>
    </location>
</feature>
<feature type="transmembrane region" description="Helical" evidence="1">
    <location>
        <begin position="65"/>
        <end position="86"/>
    </location>
</feature>
<keyword evidence="1" id="KW-0472">Membrane</keyword>
<feature type="transmembrane region" description="Helical" evidence="1">
    <location>
        <begin position="317"/>
        <end position="338"/>
    </location>
</feature>
<keyword evidence="1" id="KW-0812">Transmembrane</keyword>
<evidence type="ECO:0000313" key="2">
    <source>
        <dbReference type="EMBL" id="CUR54333.1"/>
    </source>
</evidence>
<dbReference type="AlphaFoldDB" id="A0A2P2BX94"/>
<sequence length="438" mass="47003">MNLAHGLGGGSDLPIPAAYAIAGGGAALTLSFVILLLAWRTPRFDKSDAGLEMPGWFTQAVDSQALAVTLRAVGLLFAGFLVWVSIAGKDLLTNPAFGLVYVWLWVGLIPVSLLFGPVLKAMSPVRTLHLLLARATGEDPDSGLAKMPARLGYWPAAVGLFAFVWLELVYPDATYLSSLRLWFAGYVAAMLIGALYYGSSWLARADPFEVYSTLVAHLSVWGRRSDGVLVLRNPLANLDRVRAGPGLVAVVAILLGSTAFDSFRSSNAWLRWTQTTTASVPVIDTVLLAGMCLFVGLAFVTATMATGVDGKFRRAELPAMFAHSLVPIIVGYMVAHYLTFFVETGQATLILVSDPLSNGSNLFGTANWEVNYWLSEHPTLLASIKVLAIVTGHILGAVAAHDRALQVLPKRHQATGQLPLLAVMVLYTFSGLYLLFGV</sequence>
<feature type="transmembrane region" description="Helical" evidence="1">
    <location>
        <begin position="17"/>
        <end position="39"/>
    </location>
</feature>
<feature type="transmembrane region" description="Helical" evidence="1">
    <location>
        <begin position="418"/>
        <end position="436"/>
    </location>
</feature>
<proteinExistence type="predicted"/>
<keyword evidence="1" id="KW-1133">Transmembrane helix</keyword>
<dbReference type="EMBL" id="CZKA01000007">
    <property type="protein sequence ID" value="CUR54333.1"/>
    <property type="molecule type" value="Genomic_DNA"/>
</dbReference>
<organism evidence="2">
    <name type="scientific">metagenome</name>
    <dbReference type="NCBI Taxonomy" id="256318"/>
    <lineage>
        <taxon>unclassified sequences</taxon>
        <taxon>metagenomes</taxon>
    </lineage>
</organism>